<dbReference type="InterPro" id="IPR001826">
    <property type="entry name" value="RHS"/>
</dbReference>
<dbReference type="PANTHER" id="PTHR32305:SF15">
    <property type="entry name" value="PROTEIN RHSA-RELATED"/>
    <property type="match status" value="1"/>
</dbReference>
<sequence>MGTPQEMTDHTGSVIWKAEYKAWGECKAEKAKSNFFEDSEIISNNIRFQGQYFDQETGLHYNRYRYYSPYVGRFISKDPIRLLGGDNVYAYAPNPVEWVDPLGLNSTSKNSEEEMIRVRHYTNRKGSNAIEETQKIIAADNNRVYVEPANRKPLSQIEAENKYQIKRGKGRDYVEFDVQKNKTEWVKNPRYHDEELTIKGGVDNPCNLTVHRRK</sequence>
<dbReference type="NCBIfam" id="TIGR03696">
    <property type="entry name" value="Rhs_assc_core"/>
    <property type="match status" value="1"/>
</dbReference>
<protein>
    <submittedName>
        <fullName evidence="3">RHS domain-containing protein</fullName>
    </submittedName>
</protein>
<evidence type="ECO:0000259" key="2">
    <source>
        <dbReference type="Pfam" id="PF15633"/>
    </source>
</evidence>
<dbReference type="PANTHER" id="PTHR32305">
    <property type="match status" value="1"/>
</dbReference>
<feature type="domain" description="Tox-ART-HYD1" evidence="2">
    <location>
        <begin position="118"/>
        <end position="200"/>
    </location>
</feature>
<reference evidence="3 4" key="1">
    <citation type="submission" date="2020-09" db="EMBL/GenBank/DDBJ databases">
        <authorList>
            <person name="Chen F.-J."/>
            <person name="Lee Y.-T."/>
        </authorList>
    </citation>
    <scope>NUCLEOTIDE SEQUENCE [LARGE SCALE GENOMIC DNA]</scope>
    <source>
        <strain evidence="3 4">AS42</strain>
    </source>
</reference>
<organism evidence="3 4">
    <name type="scientific">Acinetobacter seifertii</name>
    <dbReference type="NCBI Taxonomy" id="1530123"/>
    <lineage>
        <taxon>Bacteria</taxon>
        <taxon>Pseudomonadati</taxon>
        <taxon>Pseudomonadota</taxon>
        <taxon>Gammaproteobacteria</taxon>
        <taxon>Moraxellales</taxon>
        <taxon>Moraxellaceae</taxon>
        <taxon>Acinetobacter</taxon>
        <taxon>Acinetobacter calcoaceticus/baumannii complex</taxon>
    </lineage>
</organism>
<dbReference type="Gene3D" id="2.180.10.10">
    <property type="entry name" value="RHS repeat-associated core"/>
    <property type="match status" value="1"/>
</dbReference>
<dbReference type="Pfam" id="PF15633">
    <property type="entry name" value="Tox-ART-HYD1"/>
    <property type="match status" value="1"/>
</dbReference>
<feature type="domain" description="RHS protein conserved region" evidence="1">
    <location>
        <begin position="2"/>
        <end position="26"/>
    </location>
</feature>
<reference evidence="4" key="2">
    <citation type="submission" date="2020-10" db="EMBL/GenBank/DDBJ databases">
        <title>Clinical and molecular characterization of Acinetobacter seifertii in Taiwan.</title>
        <authorList>
            <person name="Li L.-H."/>
            <person name="Yang Y.-S."/>
            <person name="Sun J.-R."/>
            <person name="Huang T.-W."/>
            <person name="Huang W.-C."/>
            <person name="Wang Y.-C."/>
            <person name="Kuo T.-H."/>
            <person name="Kuo S.-C."/>
            <person name="Chen T.-L."/>
        </authorList>
    </citation>
    <scope>NUCLEOTIDE SEQUENCE [LARGE SCALE GENOMIC DNA]</scope>
    <source>
        <strain evidence="4">AS42</strain>
    </source>
</reference>
<dbReference type="EMBL" id="CP061828">
    <property type="protein sequence ID" value="QOD74418.1"/>
    <property type="molecule type" value="Genomic_DNA"/>
</dbReference>
<evidence type="ECO:0000313" key="3">
    <source>
        <dbReference type="EMBL" id="QOD74418.1"/>
    </source>
</evidence>
<name>A0A7H2ZB06_9GAMM</name>
<accession>A0A7H2ZB06</accession>
<dbReference type="InterPro" id="IPR028920">
    <property type="entry name" value="Tox-ART-HYD1_dom"/>
</dbReference>
<dbReference type="InterPro" id="IPR050708">
    <property type="entry name" value="T6SS_VgrG/RHS"/>
</dbReference>
<dbReference type="Proteomes" id="UP000516672">
    <property type="component" value="Chromosome"/>
</dbReference>
<proteinExistence type="predicted"/>
<dbReference type="Pfam" id="PF03527">
    <property type="entry name" value="RHS"/>
    <property type="match status" value="1"/>
</dbReference>
<gene>
    <name evidence="3" type="ORF">IC779_06810</name>
</gene>
<evidence type="ECO:0000259" key="1">
    <source>
        <dbReference type="Pfam" id="PF03527"/>
    </source>
</evidence>
<dbReference type="InterPro" id="IPR022385">
    <property type="entry name" value="Rhs_assc_core"/>
</dbReference>
<dbReference type="AlphaFoldDB" id="A0A7H2ZB06"/>
<evidence type="ECO:0000313" key="4">
    <source>
        <dbReference type="Proteomes" id="UP000516672"/>
    </source>
</evidence>